<dbReference type="RefSeq" id="WP_219545301.1">
    <property type="nucleotide sequence ID" value="NZ_JAHKRN010000014.1"/>
</dbReference>
<evidence type="ECO:0000313" key="3">
    <source>
        <dbReference type="Proteomes" id="UP001596096"/>
    </source>
</evidence>
<dbReference type="NCBIfam" id="TIGR01643">
    <property type="entry name" value="YD_repeat_2x"/>
    <property type="match status" value="2"/>
</dbReference>
<reference evidence="3" key="1">
    <citation type="journal article" date="2019" name="Int. J. Syst. Evol. Microbiol.">
        <title>The Global Catalogue of Microorganisms (GCM) 10K type strain sequencing project: providing services to taxonomists for standard genome sequencing and annotation.</title>
        <authorList>
            <consortium name="The Broad Institute Genomics Platform"/>
            <consortium name="The Broad Institute Genome Sequencing Center for Infectious Disease"/>
            <person name="Wu L."/>
            <person name="Ma J."/>
        </authorList>
    </citation>
    <scope>NUCLEOTIDE SEQUENCE [LARGE SCALE GENOMIC DNA]</scope>
    <source>
        <strain evidence="3">CGMCC 4.7106</strain>
    </source>
</reference>
<proteinExistence type="predicted"/>
<dbReference type="EMBL" id="JBHSNW010000019">
    <property type="protein sequence ID" value="MFC5819432.1"/>
    <property type="molecule type" value="Genomic_DNA"/>
</dbReference>
<comment type="caution">
    <text evidence="2">The sequence shown here is derived from an EMBL/GenBank/DDBJ whole genome shotgun (WGS) entry which is preliminary data.</text>
</comment>
<dbReference type="InterPro" id="IPR031325">
    <property type="entry name" value="RHS_repeat"/>
</dbReference>
<name>A0ABW1C295_9ACTN</name>
<organism evidence="2 3">
    <name type="scientific">Nonomuraea harbinensis</name>
    <dbReference type="NCBI Taxonomy" id="1286938"/>
    <lineage>
        <taxon>Bacteria</taxon>
        <taxon>Bacillati</taxon>
        <taxon>Actinomycetota</taxon>
        <taxon>Actinomycetes</taxon>
        <taxon>Streptosporangiales</taxon>
        <taxon>Streptosporangiaceae</taxon>
        <taxon>Nonomuraea</taxon>
    </lineage>
</organism>
<feature type="region of interest" description="Disordered" evidence="1">
    <location>
        <begin position="1"/>
        <end position="34"/>
    </location>
</feature>
<keyword evidence="3" id="KW-1185">Reference proteome</keyword>
<dbReference type="Pfam" id="PF05593">
    <property type="entry name" value="RHS_repeat"/>
    <property type="match status" value="1"/>
</dbReference>
<dbReference type="InterPro" id="IPR006530">
    <property type="entry name" value="YD"/>
</dbReference>
<evidence type="ECO:0000313" key="2">
    <source>
        <dbReference type="EMBL" id="MFC5819432.1"/>
    </source>
</evidence>
<gene>
    <name evidence="2" type="ORF">ACFPUY_30405</name>
</gene>
<feature type="region of interest" description="Disordered" evidence="1">
    <location>
        <begin position="254"/>
        <end position="301"/>
    </location>
</feature>
<sequence length="301" mass="31521">MDGGGWRQTRTDTAHDTVTGLPTEVDDQGDTARQDDDLCTTTTYAVNDAAWIRDLPARVETVAARCSATPARPDGIVSDVRTFYDGGAFGAAPSKGDPTRVEKIAAHDGTGATYVPSVRTTYDAYGRVTAVTDAAGHTTTTAYTETAGLTTRTVTTGPPITPGDPSSAHVTTETLDPAHGRATARTDPAGRTTNLTHDALGRLTKVWLPGRATTDTPDIEHAYQVAEGKIGAVTTRTLTPSGGRRVTQQLFDALQRPAARPTPSGPTPTRPQGRGTSSARSPRPVARTPAPRHSTTTLPAA</sequence>
<dbReference type="Proteomes" id="UP001596096">
    <property type="component" value="Unassembled WGS sequence"/>
</dbReference>
<evidence type="ECO:0000256" key="1">
    <source>
        <dbReference type="SAM" id="MobiDB-lite"/>
    </source>
</evidence>
<accession>A0ABW1C295</accession>
<protein>
    <submittedName>
        <fullName evidence="2">RHS repeat domain-containing protein</fullName>
    </submittedName>
</protein>